<evidence type="ECO:0000313" key="3">
    <source>
        <dbReference type="Proteomes" id="UP000199101"/>
    </source>
</evidence>
<gene>
    <name evidence="2" type="ORF">GA0061103_0170</name>
</gene>
<dbReference type="STRING" id="410764.GA0061103_0170"/>
<dbReference type="SUPFAM" id="SSF63829">
    <property type="entry name" value="Calcium-dependent phosphotriesterase"/>
    <property type="match status" value="1"/>
</dbReference>
<dbReference type="OrthoDB" id="30052at2"/>
<dbReference type="Proteomes" id="UP000199101">
    <property type="component" value="Unassembled WGS sequence"/>
</dbReference>
<sequence>MNKVIATGIIEGEGPVVKSDGTFWAVEMAEGRACVSRVSVVDGIVPTINVGGRPNGMTIDGDDRLWVAEARHGAVICYDGSGEIVRKITHPTKRFLWANDLRFGPNGLLYLTDSGVLDTKYITGISIDPGYRGFDYEGCIFEIDPVAGTILRTIDAGMIFANGLAFDADGFLYVNETLSGNVYRYDLSEADPARSLFGNVYQPGDYPDWSGPDGMAFGADGRLYCTVYGQGGISVLDRSGKLVDVVKTNGVRTTNIAFVGNTSTAIITEVENSAVELVEMPCPGLPLHRPSLAL</sequence>
<name>A0A1C3X5K9_9HYPH</name>
<dbReference type="PANTHER" id="PTHR47572:SF5">
    <property type="entry name" value="BLR2277 PROTEIN"/>
    <property type="match status" value="1"/>
</dbReference>
<evidence type="ECO:0000259" key="1">
    <source>
        <dbReference type="Pfam" id="PF08450"/>
    </source>
</evidence>
<evidence type="ECO:0000313" key="2">
    <source>
        <dbReference type="EMBL" id="SCB47475.1"/>
    </source>
</evidence>
<dbReference type="InterPro" id="IPR051262">
    <property type="entry name" value="SMP-30/CGR1_Lactonase"/>
</dbReference>
<proteinExistence type="predicted"/>
<feature type="domain" description="SMP-30/Gluconolactonase/LRE-like region" evidence="1">
    <location>
        <begin position="12"/>
        <end position="268"/>
    </location>
</feature>
<dbReference type="Pfam" id="PF08450">
    <property type="entry name" value="SGL"/>
    <property type="match status" value="1"/>
</dbReference>
<dbReference type="Gene3D" id="2.120.10.30">
    <property type="entry name" value="TolB, C-terminal domain"/>
    <property type="match status" value="1"/>
</dbReference>
<organism evidence="2 3">
    <name type="scientific">Rhizobium multihospitium</name>
    <dbReference type="NCBI Taxonomy" id="410764"/>
    <lineage>
        <taxon>Bacteria</taxon>
        <taxon>Pseudomonadati</taxon>
        <taxon>Pseudomonadota</taxon>
        <taxon>Alphaproteobacteria</taxon>
        <taxon>Hyphomicrobiales</taxon>
        <taxon>Rhizobiaceae</taxon>
        <taxon>Rhizobium/Agrobacterium group</taxon>
        <taxon>Rhizobium</taxon>
    </lineage>
</organism>
<keyword evidence="3" id="KW-1185">Reference proteome</keyword>
<dbReference type="InterPro" id="IPR013658">
    <property type="entry name" value="SGL"/>
</dbReference>
<dbReference type="InterPro" id="IPR011042">
    <property type="entry name" value="6-blade_b-propeller_TolB-like"/>
</dbReference>
<dbReference type="AlphaFoldDB" id="A0A1C3X5K9"/>
<dbReference type="PANTHER" id="PTHR47572">
    <property type="entry name" value="LIPOPROTEIN-RELATED"/>
    <property type="match status" value="1"/>
</dbReference>
<reference evidence="3" key="1">
    <citation type="submission" date="2016-08" db="EMBL/GenBank/DDBJ databases">
        <authorList>
            <person name="Varghese N."/>
            <person name="Submissions Spin"/>
        </authorList>
    </citation>
    <scope>NUCLEOTIDE SEQUENCE [LARGE SCALE GENOMIC DNA]</scope>
    <source>
        <strain evidence="3">HAMBI 2975</strain>
    </source>
</reference>
<accession>A0A1C3X5K9</accession>
<protein>
    <submittedName>
        <fullName evidence="2">Gluconolactonase</fullName>
    </submittedName>
</protein>
<dbReference type="RefSeq" id="WP_092718338.1">
    <property type="nucleotide sequence ID" value="NZ_FMAG01000010.1"/>
</dbReference>
<dbReference type="EMBL" id="FMAG01000010">
    <property type="protein sequence ID" value="SCB47475.1"/>
    <property type="molecule type" value="Genomic_DNA"/>
</dbReference>